<gene>
    <name evidence="1" type="primary">nosL</name>
    <name evidence="1" type="ORF">GCM10010982_24320</name>
</gene>
<reference evidence="1" key="1">
    <citation type="journal article" date="2014" name="Int. J. Syst. Evol. Microbiol.">
        <title>Complete genome sequence of Corynebacterium casei LMG S-19264T (=DSM 44701T), isolated from a smear-ripened cheese.</title>
        <authorList>
            <consortium name="US DOE Joint Genome Institute (JGI-PGF)"/>
            <person name="Walter F."/>
            <person name="Albersmeier A."/>
            <person name="Kalinowski J."/>
            <person name="Ruckert C."/>
        </authorList>
    </citation>
    <scope>NUCLEOTIDE SEQUENCE</scope>
    <source>
        <strain evidence="1">CGMCC 1.7086</strain>
    </source>
</reference>
<accession>A0A918DJK4</accession>
<evidence type="ECO:0000313" key="2">
    <source>
        <dbReference type="Proteomes" id="UP000606935"/>
    </source>
</evidence>
<sequence>MRLANLVWLVPAVTLLLGGCGDKAAQSVVMQPTGFHSDDECHVCGMVITRFPGPKGQALNGSTQQVRKFCSASEMLSWWVQPENRQANLTLYVHDMGKSQWDKPNDAHLIPAAQAFYVPAPDLPGAMGLSLGSFSDKQAAQQFAAAQGSEVLTLDEMVARLSAAPGAAHHGHH</sequence>
<dbReference type="EMBL" id="BMLS01000003">
    <property type="protein sequence ID" value="GGO70546.1"/>
    <property type="molecule type" value="Genomic_DNA"/>
</dbReference>
<reference evidence="1" key="2">
    <citation type="submission" date="2020-09" db="EMBL/GenBank/DDBJ databases">
        <authorList>
            <person name="Sun Q."/>
            <person name="Zhou Y."/>
        </authorList>
    </citation>
    <scope>NUCLEOTIDE SEQUENCE</scope>
    <source>
        <strain evidence="1">CGMCC 1.7086</strain>
    </source>
</reference>
<name>A0A918DJK4_9ALTE</name>
<organism evidence="1 2">
    <name type="scientific">Bowmanella pacifica</name>
    <dbReference type="NCBI Taxonomy" id="502051"/>
    <lineage>
        <taxon>Bacteria</taxon>
        <taxon>Pseudomonadati</taxon>
        <taxon>Pseudomonadota</taxon>
        <taxon>Gammaproteobacteria</taxon>
        <taxon>Alteromonadales</taxon>
        <taxon>Alteromonadaceae</taxon>
        <taxon>Bowmanella</taxon>
    </lineage>
</organism>
<keyword evidence="2" id="KW-1185">Reference proteome</keyword>
<dbReference type="InterPro" id="IPR008719">
    <property type="entry name" value="N2O_reductase_NosL"/>
</dbReference>
<evidence type="ECO:0000313" key="1">
    <source>
        <dbReference type="EMBL" id="GGO70546.1"/>
    </source>
</evidence>
<comment type="caution">
    <text evidence="1">The sequence shown here is derived from an EMBL/GenBank/DDBJ whole genome shotgun (WGS) entry which is preliminary data.</text>
</comment>
<proteinExistence type="predicted"/>
<protein>
    <submittedName>
        <fullName evidence="1">Acessory protein NosL</fullName>
    </submittedName>
</protein>
<dbReference type="Pfam" id="PF05573">
    <property type="entry name" value="NosL"/>
    <property type="match status" value="1"/>
</dbReference>
<dbReference type="Proteomes" id="UP000606935">
    <property type="component" value="Unassembled WGS sequence"/>
</dbReference>
<dbReference type="Gene3D" id="3.30.70.2050">
    <property type="match status" value="1"/>
</dbReference>
<dbReference type="AlphaFoldDB" id="A0A918DJK4"/>
<dbReference type="SUPFAM" id="SSF160387">
    <property type="entry name" value="NosL/MerB-like"/>
    <property type="match status" value="1"/>
</dbReference>
<dbReference type="PANTHER" id="PTHR41247:SF1">
    <property type="entry name" value="HTH-TYPE TRANSCRIPTIONAL REPRESSOR YCNK"/>
    <property type="match status" value="1"/>
</dbReference>
<dbReference type="RefSeq" id="WP_229702204.1">
    <property type="nucleotide sequence ID" value="NZ_BMLS01000003.1"/>
</dbReference>
<dbReference type="PANTHER" id="PTHR41247">
    <property type="entry name" value="HTH-TYPE TRANSCRIPTIONAL REPRESSOR YCNK"/>
    <property type="match status" value="1"/>
</dbReference>
<dbReference type="Gene3D" id="3.30.70.2060">
    <property type="match status" value="1"/>
</dbReference>
<dbReference type="PROSITE" id="PS51257">
    <property type="entry name" value="PROKAR_LIPOPROTEIN"/>
    <property type="match status" value="1"/>
</dbReference>